<dbReference type="SMART" id="SM00561">
    <property type="entry name" value="MBT"/>
    <property type="match status" value="4"/>
</dbReference>
<evidence type="ECO:0000256" key="11">
    <source>
        <dbReference type="PROSITE-ProRule" id="PRU00367"/>
    </source>
</evidence>
<keyword evidence="17" id="KW-1185">Reference proteome</keyword>
<organism evidence="16 17">
    <name type="scientific">Daphnia galeata</name>
    <dbReference type="NCBI Taxonomy" id="27404"/>
    <lineage>
        <taxon>Eukaryota</taxon>
        <taxon>Metazoa</taxon>
        <taxon>Ecdysozoa</taxon>
        <taxon>Arthropoda</taxon>
        <taxon>Crustacea</taxon>
        <taxon>Branchiopoda</taxon>
        <taxon>Diplostraca</taxon>
        <taxon>Cladocera</taxon>
        <taxon>Anomopoda</taxon>
        <taxon>Daphniidae</taxon>
        <taxon>Daphnia</taxon>
    </lineage>
</organism>
<evidence type="ECO:0000256" key="2">
    <source>
        <dbReference type="ARBA" id="ARBA00022723"/>
    </source>
</evidence>
<keyword evidence="6" id="KW-0156">Chromatin regulator</keyword>
<dbReference type="PROSITE" id="PS51079">
    <property type="entry name" value="MBT"/>
    <property type="match status" value="4"/>
</dbReference>
<dbReference type="InterPro" id="IPR038603">
    <property type="entry name" value="Znf_FCS_sf"/>
</dbReference>
<dbReference type="InterPro" id="IPR004092">
    <property type="entry name" value="Mbt"/>
</dbReference>
<dbReference type="Pfam" id="PF02820">
    <property type="entry name" value="MBT"/>
    <property type="match status" value="4"/>
</dbReference>
<feature type="region of interest" description="Disordered" evidence="13">
    <location>
        <begin position="618"/>
        <end position="766"/>
    </location>
</feature>
<gene>
    <name evidence="16" type="ORF">DGAL_LOCUS5013</name>
</gene>
<dbReference type="OrthoDB" id="5800688at2759"/>
<dbReference type="PANTHER" id="PTHR12247">
    <property type="entry name" value="POLYCOMB GROUP PROTEIN"/>
    <property type="match status" value="1"/>
</dbReference>
<dbReference type="PROSITE" id="PS50105">
    <property type="entry name" value="SAM_DOMAIN"/>
    <property type="match status" value="1"/>
</dbReference>
<evidence type="ECO:0000256" key="9">
    <source>
        <dbReference type="ARBA" id="ARBA00023163"/>
    </source>
</evidence>
<keyword evidence="7" id="KW-0805">Transcription regulation</keyword>
<dbReference type="GO" id="GO:0003677">
    <property type="term" value="F:DNA binding"/>
    <property type="evidence" value="ECO:0007669"/>
    <property type="project" value="UniProtKB-KW"/>
</dbReference>
<evidence type="ECO:0000256" key="4">
    <source>
        <dbReference type="ARBA" id="ARBA00022771"/>
    </source>
</evidence>
<feature type="repeat" description="MBT" evidence="12">
    <location>
        <begin position="173"/>
        <end position="283"/>
    </location>
</feature>
<dbReference type="InterPro" id="IPR047359">
    <property type="entry name" value="MBT_dSfmbt_rpt2"/>
</dbReference>
<dbReference type="GO" id="GO:0003682">
    <property type="term" value="F:chromatin binding"/>
    <property type="evidence" value="ECO:0007669"/>
    <property type="project" value="TreeGrafter"/>
</dbReference>
<proteinExistence type="predicted"/>
<feature type="repeat" description="MBT" evidence="12">
    <location>
        <begin position="291"/>
        <end position="392"/>
    </location>
</feature>
<comment type="caution">
    <text evidence="16">The sequence shown here is derived from an EMBL/GenBank/DDBJ whole genome shotgun (WGS) entry which is preliminary data.</text>
</comment>
<keyword evidence="10" id="KW-0539">Nucleus</keyword>
<dbReference type="PANTHER" id="PTHR12247:SF104">
    <property type="entry name" value="POLYCOMB PROTEIN SFMBT"/>
    <property type="match status" value="1"/>
</dbReference>
<sequence>MGLASNGVSSVDKRTPGIDEATNKSSEFHLVSNAHYEDSDGEDANHLGSKKIKPVDGLILKTPIAFQKDSDLDMIPIRKEGMAVCEKCGAIGVKHSFYTKERRFCSQACAKSFNESPHMSSNNSEKRLNLQPGQQPVNRKLGQPAEDVHVFTNKKRLLLAKETPGSDKDKYGFDWVEMLTEPGFVTPPISCFRHAPLCDTWASDVSVGMKVEVENTDTRQATANSDPQSYWVASVISLMGYKALLRYEGFGNDDSKDFWVNLAAEDVHPVGWCASKGKPLIPPRTIQDKYTEWREFLVKRLTGARSLPNQFHIRVVEGCRSRFRVGMTVELIDRNHLSSVKVAVVEMIVGRRLLLRYEGSVPDEMGFWCHEESSLIHPVGWAQTVGHHIDALPAYLERCAKKSFLPNDATSELFNEMKQTQGNGSLKFKEGMKLEAVDPLNLDNICVATVTKVLRQGYLMIRIDRQEADVNDDQSEDPGVFCYHSSSACIAPPGFCEANAITLKPPEDYEGRFRWGDYLRQNKATPAPEPLFGGRDENMPQLRVGMRVEAADLMDPRLVCVATIAQIAGRLVRIHFDGWNDDFDQWMDISSPEIYPVGWCELAGYRLETPIAPVVAPVVKKGRKPGRGGRGKSRGGGRGGGRSQNLSTSTTPTAIVGKRERSPSVDSSKAAVRGKTAKLIPLSTKKSQESPRSLRSRGGQNQSCPSPADEAPTTIQNPHQRSSRRRTEPDDAEMSNSSFGSPNRSMPPTVPKNESTKESIDSNGKHIPRLIDLNTLAQRREALSGVTPLEWTIQDVAQFLRVNDCAYYCKKFTNASVDGRGLLSMSEDQLLQLTNGKLGPTVKILDLIYILRSKVGYGSRQQN</sequence>
<dbReference type="GO" id="GO:0008270">
    <property type="term" value="F:zinc ion binding"/>
    <property type="evidence" value="ECO:0007669"/>
    <property type="project" value="UniProtKB-KW"/>
</dbReference>
<dbReference type="CDD" id="cd20100">
    <property type="entry name" value="MBT_dSfmbt-like_rpt4"/>
    <property type="match status" value="1"/>
</dbReference>
<feature type="compositionally biased region" description="Basic residues" evidence="13">
    <location>
        <begin position="620"/>
        <end position="635"/>
    </location>
</feature>
<evidence type="ECO:0000256" key="10">
    <source>
        <dbReference type="ARBA" id="ARBA00023242"/>
    </source>
</evidence>
<feature type="region of interest" description="Disordered" evidence="13">
    <location>
        <begin position="1"/>
        <end position="25"/>
    </location>
</feature>
<keyword evidence="2" id="KW-0479">Metal-binding</keyword>
<dbReference type="Proteomes" id="UP000789390">
    <property type="component" value="Unassembled WGS sequence"/>
</dbReference>
<feature type="compositionally biased region" description="Polar residues" evidence="13">
    <location>
        <begin position="690"/>
        <end position="705"/>
    </location>
</feature>
<evidence type="ECO:0000256" key="7">
    <source>
        <dbReference type="ARBA" id="ARBA00023015"/>
    </source>
</evidence>
<evidence type="ECO:0000313" key="16">
    <source>
        <dbReference type="EMBL" id="CAH0102593.1"/>
    </source>
</evidence>
<evidence type="ECO:0000256" key="1">
    <source>
        <dbReference type="ARBA" id="ARBA00004123"/>
    </source>
</evidence>
<feature type="domain" description="SAM" evidence="14">
    <location>
        <begin position="791"/>
        <end position="854"/>
    </location>
</feature>
<dbReference type="Gene3D" id="1.10.150.50">
    <property type="entry name" value="Transcription Factor, Ets-1"/>
    <property type="match status" value="1"/>
</dbReference>
<evidence type="ECO:0000256" key="8">
    <source>
        <dbReference type="ARBA" id="ARBA00023125"/>
    </source>
</evidence>
<feature type="repeat" description="MBT" evidence="12">
    <location>
        <begin position="513"/>
        <end position="610"/>
    </location>
</feature>
<dbReference type="GO" id="GO:0045892">
    <property type="term" value="P:negative regulation of DNA-templated transcription"/>
    <property type="evidence" value="ECO:0007669"/>
    <property type="project" value="TreeGrafter"/>
</dbReference>
<accession>A0A8J2WFK3</accession>
<feature type="domain" description="FCS-type" evidence="15">
    <location>
        <begin position="76"/>
        <end position="111"/>
    </location>
</feature>
<evidence type="ECO:0000256" key="6">
    <source>
        <dbReference type="ARBA" id="ARBA00022853"/>
    </source>
</evidence>
<dbReference type="Gene3D" id="2.30.30.140">
    <property type="match status" value="4"/>
</dbReference>
<protein>
    <recommendedName>
        <fullName evidence="18">Polycomb protein Sfmbt</fullName>
    </recommendedName>
</protein>
<dbReference type="InterPro" id="IPR001660">
    <property type="entry name" value="SAM"/>
</dbReference>
<dbReference type="GO" id="GO:0006325">
    <property type="term" value="P:chromatin organization"/>
    <property type="evidence" value="ECO:0007669"/>
    <property type="project" value="UniProtKB-KW"/>
</dbReference>
<name>A0A8J2WFK3_9CRUS</name>
<dbReference type="InterPro" id="IPR047358">
    <property type="entry name" value="MBT_dSfmbt_rpt1"/>
</dbReference>
<feature type="compositionally biased region" description="Polar residues" evidence="13">
    <location>
        <begin position="734"/>
        <end position="746"/>
    </location>
</feature>
<dbReference type="CDD" id="cd20119">
    <property type="entry name" value="MBT_dSfmbt_rpt1"/>
    <property type="match status" value="1"/>
</dbReference>
<dbReference type="SUPFAM" id="SSF47769">
    <property type="entry name" value="SAM/Pointed domain"/>
    <property type="match status" value="1"/>
</dbReference>
<feature type="repeat" description="MBT" evidence="12">
    <location>
        <begin position="393"/>
        <end position="506"/>
    </location>
</feature>
<feature type="region of interest" description="Disordered" evidence="13">
    <location>
        <begin position="113"/>
        <end position="140"/>
    </location>
</feature>
<evidence type="ECO:0000259" key="14">
    <source>
        <dbReference type="PROSITE" id="PS50105"/>
    </source>
</evidence>
<feature type="compositionally biased region" description="Basic and acidic residues" evidence="13">
    <location>
        <begin position="754"/>
        <end position="764"/>
    </location>
</feature>
<keyword evidence="4 11" id="KW-0863">Zinc-finger</keyword>
<evidence type="ECO:0000259" key="15">
    <source>
        <dbReference type="PROSITE" id="PS51024"/>
    </source>
</evidence>
<dbReference type="PROSITE" id="PS51024">
    <property type="entry name" value="ZF_FCS"/>
    <property type="match status" value="1"/>
</dbReference>
<keyword evidence="5" id="KW-0862">Zinc</keyword>
<dbReference type="SUPFAM" id="SSF63748">
    <property type="entry name" value="Tudor/PWWP/MBT"/>
    <property type="match status" value="4"/>
</dbReference>
<evidence type="ECO:0000256" key="3">
    <source>
        <dbReference type="ARBA" id="ARBA00022737"/>
    </source>
</evidence>
<evidence type="ECO:0000256" key="5">
    <source>
        <dbReference type="ARBA" id="ARBA00022833"/>
    </source>
</evidence>
<evidence type="ECO:0000256" key="13">
    <source>
        <dbReference type="SAM" id="MobiDB-lite"/>
    </source>
</evidence>
<evidence type="ECO:0008006" key="18">
    <source>
        <dbReference type="Google" id="ProtNLM"/>
    </source>
</evidence>
<dbReference type="InterPro" id="IPR013761">
    <property type="entry name" value="SAM/pointed_sf"/>
</dbReference>
<dbReference type="InterPro" id="IPR012313">
    <property type="entry name" value="Znf_FCS"/>
</dbReference>
<dbReference type="Gene3D" id="3.30.60.160">
    <property type="match status" value="1"/>
</dbReference>
<evidence type="ECO:0000256" key="12">
    <source>
        <dbReference type="PROSITE-ProRule" id="PRU00459"/>
    </source>
</evidence>
<evidence type="ECO:0000313" key="17">
    <source>
        <dbReference type="Proteomes" id="UP000789390"/>
    </source>
</evidence>
<dbReference type="InterPro" id="IPR050548">
    <property type="entry name" value="PcG_chromatin_remod_factors"/>
</dbReference>
<feature type="compositionally biased region" description="Polar residues" evidence="13">
    <location>
        <begin position="643"/>
        <end position="653"/>
    </location>
</feature>
<dbReference type="Pfam" id="PF00536">
    <property type="entry name" value="SAM_1"/>
    <property type="match status" value="1"/>
</dbReference>
<dbReference type="CDD" id="cd20122">
    <property type="entry name" value="MBT_dSfmbt_rpt2"/>
    <property type="match status" value="1"/>
</dbReference>
<keyword evidence="8" id="KW-0238">DNA-binding</keyword>
<keyword evidence="9" id="KW-0804">Transcription</keyword>
<dbReference type="GO" id="GO:0005634">
    <property type="term" value="C:nucleus"/>
    <property type="evidence" value="ECO:0007669"/>
    <property type="project" value="UniProtKB-SubCell"/>
</dbReference>
<keyword evidence="3" id="KW-0677">Repeat</keyword>
<feature type="compositionally biased region" description="Polar residues" evidence="13">
    <location>
        <begin position="113"/>
        <end position="123"/>
    </location>
</feature>
<comment type="subcellular location">
    <subcellularLocation>
        <location evidence="1">Nucleus</location>
    </subcellularLocation>
</comment>
<reference evidence="16" key="1">
    <citation type="submission" date="2021-11" db="EMBL/GenBank/DDBJ databases">
        <authorList>
            <person name="Schell T."/>
        </authorList>
    </citation>
    <scope>NUCLEOTIDE SEQUENCE</scope>
    <source>
        <strain evidence="16">M5</strain>
    </source>
</reference>
<dbReference type="EMBL" id="CAKKLH010000087">
    <property type="protein sequence ID" value="CAH0102593.1"/>
    <property type="molecule type" value="Genomic_DNA"/>
</dbReference>
<dbReference type="GO" id="GO:0042393">
    <property type="term" value="F:histone binding"/>
    <property type="evidence" value="ECO:0007669"/>
    <property type="project" value="TreeGrafter"/>
</dbReference>
<dbReference type="AlphaFoldDB" id="A0A8J2WFK3"/>